<accession>A4S5T5</accession>
<name>A4S5T5_OSTLU</name>
<dbReference type="AlphaFoldDB" id="A4S5T5"/>
<evidence type="ECO:0000256" key="2">
    <source>
        <dbReference type="SAM" id="Phobius"/>
    </source>
</evidence>
<feature type="transmembrane region" description="Helical" evidence="2">
    <location>
        <begin position="27"/>
        <end position="47"/>
    </location>
</feature>
<keyword evidence="2" id="KW-0812">Transmembrane</keyword>
<evidence type="ECO:0000256" key="1">
    <source>
        <dbReference type="SAM" id="MobiDB-lite"/>
    </source>
</evidence>
<feature type="region of interest" description="Disordered" evidence="1">
    <location>
        <begin position="79"/>
        <end position="98"/>
    </location>
</feature>
<organism evidence="3 4">
    <name type="scientific">Ostreococcus lucimarinus (strain CCE9901)</name>
    <dbReference type="NCBI Taxonomy" id="436017"/>
    <lineage>
        <taxon>Eukaryota</taxon>
        <taxon>Viridiplantae</taxon>
        <taxon>Chlorophyta</taxon>
        <taxon>Mamiellophyceae</taxon>
        <taxon>Mamiellales</taxon>
        <taxon>Bathycoccaceae</taxon>
        <taxon>Ostreococcus</taxon>
    </lineage>
</organism>
<sequence>MHGDDDGDSTEDVVERGDDGVLVQLDFTVGVVAGVAGVVVGVVLIASTIRRRRDIDRAVDDAHRRPRVFVSSVSPIVRDESRHAPPARSRRDVRRSHSRFPRRVLSRVHLPRPIHSQVLRFSHAYRRGVAFAFAQMKSQREPAPEPSQAHRARIDHPHLRRVRRVHEIERQDALAAGDVQDDAAVERVGELAREPLAKPFHFLPRVFSARFARPRARRARGVGVARGVGEFTRVAVATRPAEEMATRRRRGHRRGGVCGTRRRDGETTATRGSRRRDGDEKLNEIQAMPGARR</sequence>
<dbReference type="GeneID" id="5004784"/>
<dbReference type="RefSeq" id="XP_001420827.1">
    <property type="nucleotide sequence ID" value="XM_001420790.1"/>
</dbReference>
<dbReference type="Proteomes" id="UP000001568">
    <property type="component" value="Chromosome 12"/>
</dbReference>
<dbReference type="EMBL" id="CP000592">
    <property type="protein sequence ID" value="ABO99120.1"/>
    <property type="molecule type" value="Genomic_DNA"/>
</dbReference>
<gene>
    <name evidence="3" type="ORF">OSTLU_93544</name>
</gene>
<evidence type="ECO:0000313" key="3">
    <source>
        <dbReference type="EMBL" id="ABO99120.1"/>
    </source>
</evidence>
<dbReference type="HOGENOM" id="CLU_951195_0_0_1"/>
<reference evidence="3 4" key="1">
    <citation type="journal article" date="2007" name="Proc. Natl. Acad. Sci. U.S.A.">
        <title>The tiny eukaryote Ostreococcus provides genomic insights into the paradox of plankton speciation.</title>
        <authorList>
            <person name="Palenik B."/>
            <person name="Grimwood J."/>
            <person name="Aerts A."/>
            <person name="Rouze P."/>
            <person name="Salamov A."/>
            <person name="Putnam N."/>
            <person name="Dupont C."/>
            <person name="Jorgensen R."/>
            <person name="Derelle E."/>
            <person name="Rombauts S."/>
            <person name="Zhou K."/>
            <person name="Otillar R."/>
            <person name="Merchant S.S."/>
            <person name="Podell S."/>
            <person name="Gaasterland T."/>
            <person name="Napoli C."/>
            <person name="Gendler K."/>
            <person name="Manuell A."/>
            <person name="Tai V."/>
            <person name="Vallon O."/>
            <person name="Piganeau G."/>
            <person name="Jancek S."/>
            <person name="Heijde M."/>
            <person name="Jabbari K."/>
            <person name="Bowler C."/>
            <person name="Lohr M."/>
            <person name="Robbens S."/>
            <person name="Werner G."/>
            <person name="Dubchak I."/>
            <person name="Pazour G.J."/>
            <person name="Ren Q."/>
            <person name="Paulsen I."/>
            <person name="Delwiche C."/>
            <person name="Schmutz J."/>
            <person name="Rokhsar D."/>
            <person name="Van de Peer Y."/>
            <person name="Moreau H."/>
            <person name="Grigoriev I.V."/>
        </authorList>
    </citation>
    <scope>NUCLEOTIDE SEQUENCE [LARGE SCALE GENOMIC DNA]</scope>
    <source>
        <strain evidence="3 4">CCE9901</strain>
    </source>
</reference>
<keyword evidence="2" id="KW-1133">Transmembrane helix</keyword>
<evidence type="ECO:0000313" key="4">
    <source>
        <dbReference type="Proteomes" id="UP000001568"/>
    </source>
</evidence>
<keyword evidence="2" id="KW-0472">Membrane</keyword>
<protein>
    <submittedName>
        <fullName evidence="3">Uncharacterized protein</fullName>
    </submittedName>
</protein>
<dbReference type="KEGG" id="olu:OSTLU_93544"/>
<feature type="region of interest" description="Disordered" evidence="1">
    <location>
        <begin position="241"/>
        <end position="293"/>
    </location>
</feature>
<proteinExistence type="predicted"/>
<keyword evidence="4" id="KW-1185">Reference proteome</keyword>
<dbReference type="Gramene" id="ABO99120">
    <property type="protein sequence ID" value="ABO99120"/>
    <property type="gene ID" value="OSTLU_93544"/>
</dbReference>